<reference evidence="9 10" key="1">
    <citation type="submission" date="2022-12" db="EMBL/GenBank/DDBJ databases">
        <title>Polyphasic characterization of Geotalea uranireducens NIT-SL11 newly isolated from a complex of sewage sludge and microbially reduced graphene oxide.</title>
        <authorList>
            <person name="Xie L."/>
            <person name="Yoshida N."/>
            <person name="Meng L."/>
        </authorList>
    </citation>
    <scope>NUCLEOTIDE SEQUENCE [LARGE SCALE GENOMIC DNA]</scope>
    <source>
        <strain evidence="9 10">NIT-SL11</strain>
    </source>
</reference>
<evidence type="ECO:0000256" key="6">
    <source>
        <dbReference type="ARBA" id="ARBA00022927"/>
    </source>
</evidence>
<keyword evidence="9" id="KW-0966">Cell projection</keyword>
<organism evidence="9 10">
    <name type="scientific">Geotalea uraniireducens</name>
    <dbReference type="NCBI Taxonomy" id="351604"/>
    <lineage>
        <taxon>Bacteria</taxon>
        <taxon>Pseudomonadati</taxon>
        <taxon>Thermodesulfobacteriota</taxon>
        <taxon>Desulfuromonadia</taxon>
        <taxon>Geobacterales</taxon>
        <taxon>Geobacteraceae</taxon>
        <taxon>Geotalea</taxon>
    </lineage>
</organism>
<dbReference type="Pfam" id="PF02108">
    <property type="entry name" value="FliH"/>
    <property type="match status" value="1"/>
</dbReference>
<comment type="similarity">
    <text evidence="2">Belongs to the FliH family.</text>
</comment>
<dbReference type="Proteomes" id="UP001317705">
    <property type="component" value="Chromosome"/>
</dbReference>
<keyword evidence="6" id="KW-0653">Protein transport</keyword>
<comment type="function">
    <text evidence="1">Needed for flagellar regrowth and assembly.</text>
</comment>
<evidence type="ECO:0000256" key="2">
    <source>
        <dbReference type="ARBA" id="ARBA00006602"/>
    </source>
</evidence>
<keyword evidence="9" id="KW-0282">Flagellum</keyword>
<keyword evidence="9" id="KW-0969">Cilium</keyword>
<evidence type="ECO:0000259" key="8">
    <source>
        <dbReference type="Pfam" id="PF02108"/>
    </source>
</evidence>
<feature type="domain" description="Flagellar assembly protein FliH/Type III secretion system HrpE" evidence="8">
    <location>
        <begin position="116"/>
        <end position="241"/>
    </location>
</feature>
<evidence type="ECO:0000313" key="10">
    <source>
        <dbReference type="Proteomes" id="UP001317705"/>
    </source>
</evidence>
<keyword evidence="10" id="KW-1185">Reference proteome</keyword>
<keyword evidence="7" id="KW-1006">Bacterial flagellum protein export</keyword>
<dbReference type="RefSeq" id="WP_282001436.1">
    <property type="nucleotide sequence ID" value="NZ_AP027151.1"/>
</dbReference>
<dbReference type="InterPro" id="IPR018035">
    <property type="entry name" value="Flagellar_FliH/T3SS_HrpE"/>
</dbReference>
<keyword evidence="4" id="KW-0813">Transport</keyword>
<dbReference type="PANTHER" id="PTHR34982:SF1">
    <property type="entry name" value="FLAGELLAR ASSEMBLY PROTEIN FLIH"/>
    <property type="match status" value="1"/>
</dbReference>
<proteinExistence type="inferred from homology"/>
<accession>A0ABM8EGA8</accession>
<gene>
    <name evidence="9" type="primary">fliH</name>
    <name evidence="9" type="ORF">GURASL_03730</name>
</gene>
<evidence type="ECO:0000256" key="7">
    <source>
        <dbReference type="ARBA" id="ARBA00023225"/>
    </source>
</evidence>
<dbReference type="InterPro" id="IPR051472">
    <property type="entry name" value="T3SS_Stator/FliH"/>
</dbReference>
<sequence>MSSSKLSRIIKVGAADSHPLSITSYDFDIVFDEQSPREDLPESTGFVPLFLGGPSPRVAPDPVPPPVEETVASPPDLPGMVVLSEEELQSRVNEVFQNGLEEGRRQAERGLANVFKSLRDGVAALNELRSRVVKESEEDLLKLAVMIARKVIQQEITQSPRVLSRIVAAAVSECSERDRVAIHLNPNDYAVVAADRQVFLGALGEEGQISLISDDAIGPGGCLVETATGTVDARIEAQLDELYRALLEERSTPVDVVLPAIGENLYAEA</sequence>
<evidence type="ECO:0000256" key="5">
    <source>
        <dbReference type="ARBA" id="ARBA00022795"/>
    </source>
</evidence>
<protein>
    <recommendedName>
        <fullName evidence="3">Flagellar assembly protein FliH</fullName>
    </recommendedName>
</protein>
<dbReference type="EMBL" id="AP027151">
    <property type="protein sequence ID" value="BDV41450.1"/>
    <property type="molecule type" value="Genomic_DNA"/>
</dbReference>
<name>A0ABM8EGA8_9BACT</name>
<evidence type="ECO:0000256" key="4">
    <source>
        <dbReference type="ARBA" id="ARBA00022448"/>
    </source>
</evidence>
<evidence type="ECO:0000256" key="3">
    <source>
        <dbReference type="ARBA" id="ARBA00016507"/>
    </source>
</evidence>
<dbReference type="PANTHER" id="PTHR34982">
    <property type="entry name" value="YOP PROTEINS TRANSLOCATION PROTEIN L"/>
    <property type="match status" value="1"/>
</dbReference>
<keyword evidence="5" id="KW-1005">Bacterial flagellum biogenesis</keyword>
<evidence type="ECO:0000313" key="9">
    <source>
        <dbReference type="EMBL" id="BDV41450.1"/>
    </source>
</evidence>
<evidence type="ECO:0000256" key="1">
    <source>
        <dbReference type="ARBA" id="ARBA00003041"/>
    </source>
</evidence>